<dbReference type="GO" id="GO:0043709">
    <property type="term" value="P:cell adhesion involved in single-species biofilm formation"/>
    <property type="evidence" value="ECO:0007669"/>
    <property type="project" value="TreeGrafter"/>
</dbReference>
<feature type="transmembrane region" description="Helical" evidence="4">
    <location>
        <begin position="17"/>
        <end position="37"/>
    </location>
</feature>
<dbReference type="KEGG" id="lcic:INQ41_06005"/>
<gene>
    <name evidence="6" type="ORF">INQ41_06005</name>
</gene>
<comment type="catalytic activity">
    <reaction evidence="3">
        <text>2 GTP = 3',3'-c-di-GMP + 2 diphosphate</text>
        <dbReference type="Rhea" id="RHEA:24898"/>
        <dbReference type="ChEBI" id="CHEBI:33019"/>
        <dbReference type="ChEBI" id="CHEBI:37565"/>
        <dbReference type="ChEBI" id="CHEBI:58805"/>
        <dbReference type="EC" id="2.7.7.65"/>
    </reaction>
</comment>
<organism evidence="6 7">
    <name type="scientific">Novilysobacter ciconiae</name>
    <dbReference type="NCBI Taxonomy" id="2781022"/>
    <lineage>
        <taxon>Bacteria</taxon>
        <taxon>Pseudomonadati</taxon>
        <taxon>Pseudomonadota</taxon>
        <taxon>Gammaproteobacteria</taxon>
        <taxon>Lysobacterales</taxon>
        <taxon>Lysobacteraceae</taxon>
        <taxon>Novilysobacter</taxon>
    </lineage>
</organism>
<feature type="domain" description="GGDEF" evidence="5">
    <location>
        <begin position="216"/>
        <end position="345"/>
    </location>
</feature>
<dbReference type="RefSeq" id="WP_193986996.1">
    <property type="nucleotide sequence ID" value="NZ_CP063656.1"/>
</dbReference>
<feature type="transmembrane region" description="Helical" evidence="4">
    <location>
        <begin position="119"/>
        <end position="138"/>
    </location>
</feature>
<comment type="cofactor">
    <cofactor evidence="1">
        <name>Mg(2+)</name>
        <dbReference type="ChEBI" id="CHEBI:18420"/>
    </cofactor>
</comment>
<dbReference type="InterPro" id="IPR029787">
    <property type="entry name" value="Nucleotide_cyclase"/>
</dbReference>
<feature type="transmembrane region" description="Helical" evidence="4">
    <location>
        <begin position="85"/>
        <end position="107"/>
    </location>
</feature>
<evidence type="ECO:0000256" key="3">
    <source>
        <dbReference type="ARBA" id="ARBA00034247"/>
    </source>
</evidence>
<dbReference type="FunFam" id="3.30.70.270:FF:000001">
    <property type="entry name" value="Diguanylate cyclase domain protein"/>
    <property type="match status" value="1"/>
</dbReference>
<reference evidence="6 7" key="1">
    <citation type="submission" date="2020-10" db="EMBL/GenBank/DDBJ databases">
        <title>complete genome sequencing of Lysobacter sp. H21R20.</title>
        <authorList>
            <person name="Bae J.-W."/>
            <person name="Lee S.-Y."/>
        </authorList>
    </citation>
    <scope>NUCLEOTIDE SEQUENCE [LARGE SCALE GENOMIC DNA]</scope>
    <source>
        <strain evidence="6 7">H21R20</strain>
    </source>
</reference>
<dbReference type="GO" id="GO:0052621">
    <property type="term" value="F:diguanylate cyclase activity"/>
    <property type="evidence" value="ECO:0007669"/>
    <property type="project" value="UniProtKB-EC"/>
</dbReference>
<keyword evidence="7" id="KW-1185">Reference proteome</keyword>
<dbReference type="GO" id="GO:0005886">
    <property type="term" value="C:plasma membrane"/>
    <property type="evidence" value="ECO:0007669"/>
    <property type="project" value="TreeGrafter"/>
</dbReference>
<evidence type="ECO:0000313" key="6">
    <source>
        <dbReference type="EMBL" id="QOW20557.1"/>
    </source>
</evidence>
<feature type="transmembrane region" description="Helical" evidence="4">
    <location>
        <begin position="150"/>
        <end position="172"/>
    </location>
</feature>
<dbReference type="PROSITE" id="PS50887">
    <property type="entry name" value="GGDEF"/>
    <property type="match status" value="1"/>
</dbReference>
<dbReference type="NCBIfam" id="TIGR00254">
    <property type="entry name" value="GGDEF"/>
    <property type="match status" value="1"/>
</dbReference>
<dbReference type="EC" id="2.7.7.65" evidence="2"/>
<accession>A0A7S6UHV3</accession>
<dbReference type="Proteomes" id="UP000594059">
    <property type="component" value="Chromosome"/>
</dbReference>
<evidence type="ECO:0000259" key="5">
    <source>
        <dbReference type="PROSITE" id="PS50887"/>
    </source>
</evidence>
<keyword evidence="4" id="KW-1133">Transmembrane helix</keyword>
<dbReference type="Pfam" id="PF00990">
    <property type="entry name" value="GGDEF"/>
    <property type="match status" value="1"/>
</dbReference>
<sequence>MKNSRRGPGGRLSVSRLIYPFRVVGMGLGGLPVATVLHELQASWLAWAFVALGCLVWPHAAYLLAAGSADPVRAEKRNLLVDSAIAGALVPMMHFNVLPSTLLITLTTVDKLSSGFRRLWLHSLPALILGGAASAALLGTGFSPLTSMPVMLACLPMLLIHMIAVSIGRYRLIRKVTEQNRELDRLRRIDTLTGLSRRGAWEEQAQQVLASRRAGRQDCMLLIDVDRFKLINDRHGHGAGDATLRELAEQMRRVMRPQDHLGRRGGDEFAILLPDTTREQALAIAERLRCQVERIRLADYPDVCPTVSIGMAVVPAAPAHLGHWLERADSALYRAKNAGRNAVMA</sequence>
<dbReference type="InterPro" id="IPR007894">
    <property type="entry name" value="MASE2"/>
</dbReference>
<dbReference type="InterPro" id="IPR043128">
    <property type="entry name" value="Rev_trsase/Diguanyl_cyclase"/>
</dbReference>
<dbReference type="CDD" id="cd01949">
    <property type="entry name" value="GGDEF"/>
    <property type="match status" value="1"/>
</dbReference>
<dbReference type="PANTHER" id="PTHR45138:SF9">
    <property type="entry name" value="DIGUANYLATE CYCLASE DGCM-RELATED"/>
    <property type="match status" value="1"/>
</dbReference>
<dbReference type="InterPro" id="IPR000160">
    <property type="entry name" value="GGDEF_dom"/>
</dbReference>
<keyword evidence="4" id="KW-0472">Membrane</keyword>
<feature type="transmembrane region" description="Helical" evidence="4">
    <location>
        <begin position="44"/>
        <end position="65"/>
    </location>
</feature>
<dbReference type="Gene3D" id="3.30.70.270">
    <property type="match status" value="1"/>
</dbReference>
<evidence type="ECO:0000256" key="1">
    <source>
        <dbReference type="ARBA" id="ARBA00001946"/>
    </source>
</evidence>
<keyword evidence="4" id="KW-0812">Transmembrane</keyword>
<evidence type="ECO:0000256" key="4">
    <source>
        <dbReference type="SAM" id="Phobius"/>
    </source>
</evidence>
<name>A0A7S6UHV3_9GAMM</name>
<dbReference type="PANTHER" id="PTHR45138">
    <property type="entry name" value="REGULATORY COMPONENTS OF SENSORY TRANSDUCTION SYSTEM"/>
    <property type="match status" value="1"/>
</dbReference>
<dbReference type="Pfam" id="PF05230">
    <property type="entry name" value="MASE2"/>
    <property type="match status" value="1"/>
</dbReference>
<evidence type="ECO:0000256" key="2">
    <source>
        <dbReference type="ARBA" id="ARBA00012528"/>
    </source>
</evidence>
<dbReference type="GO" id="GO:1902201">
    <property type="term" value="P:negative regulation of bacterial-type flagellum-dependent cell motility"/>
    <property type="evidence" value="ECO:0007669"/>
    <property type="project" value="TreeGrafter"/>
</dbReference>
<evidence type="ECO:0000313" key="7">
    <source>
        <dbReference type="Proteomes" id="UP000594059"/>
    </source>
</evidence>
<dbReference type="SMART" id="SM00267">
    <property type="entry name" value="GGDEF"/>
    <property type="match status" value="1"/>
</dbReference>
<dbReference type="EMBL" id="CP063656">
    <property type="protein sequence ID" value="QOW20557.1"/>
    <property type="molecule type" value="Genomic_DNA"/>
</dbReference>
<dbReference type="SUPFAM" id="SSF55073">
    <property type="entry name" value="Nucleotide cyclase"/>
    <property type="match status" value="1"/>
</dbReference>
<dbReference type="InterPro" id="IPR050469">
    <property type="entry name" value="Diguanylate_Cyclase"/>
</dbReference>
<protein>
    <recommendedName>
        <fullName evidence="2">diguanylate cyclase</fullName>
        <ecNumber evidence="2">2.7.7.65</ecNumber>
    </recommendedName>
</protein>
<dbReference type="AlphaFoldDB" id="A0A7S6UHV3"/>
<proteinExistence type="predicted"/>